<comment type="caution">
    <text evidence="2">The sequence shown here is derived from an EMBL/GenBank/DDBJ whole genome shotgun (WGS) entry which is preliminary data.</text>
</comment>
<name>A0ABR8LRN3_9ALTE</name>
<feature type="signal peptide" evidence="1">
    <location>
        <begin position="1"/>
        <end position="25"/>
    </location>
</feature>
<sequence>MSHFQVFIKSIVFIAGCLVFSTAWAQEKTLAVIDEKPLMLSDISPTKAELTETAEAMQVSRQLALSRIRHNRFAEQLIDKVMDTFAKQRQIQPDDTLVDAFASRFGDQLNANAENSRSVKEIANEQVRIWQIEKALYDEFGGTVIFTQQNPQYPIEAYNMLLKRYEETGVLVFKSKEYESVLKRIFAPPYEMKIAPEQISFVKPWWAEGQIIDSASSGEAKSEVEK</sequence>
<dbReference type="RefSeq" id="WP_191026278.1">
    <property type="nucleotide sequence ID" value="NZ_JABBXD010000010.1"/>
</dbReference>
<protein>
    <submittedName>
        <fullName evidence="2">Uncharacterized protein</fullName>
    </submittedName>
</protein>
<proteinExistence type="predicted"/>
<reference evidence="2 3" key="1">
    <citation type="submission" date="2020-04" db="EMBL/GenBank/DDBJ databases">
        <title>Salinimonas sp. HHU 13199.</title>
        <authorList>
            <person name="Cui X."/>
            <person name="Zhang D."/>
        </authorList>
    </citation>
    <scope>NUCLEOTIDE SEQUENCE [LARGE SCALE GENOMIC DNA]</scope>
    <source>
        <strain evidence="2 3">HHU 13199</strain>
    </source>
</reference>
<dbReference type="EMBL" id="JABBXD010000010">
    <property type="protein sequence ID" value="MBD3587082.1"/>
    <property type="molecule type" value="Genomic_DNA"/>
</dbReference>
<dbReference type="Proteomes" id="UP000624419">
    <property type="component" value="Unassembled WGS sequence"/>
</dbReference>
<accession>A0ABR8LRN3</accession>
<organism evidence="2 3">
    <name type="scientific">Salinimonas profundi</name>
    <dbReference type="NCBI Taxonomy" id="2729140"/>
    <lineage>
        <taxon>Bacteria</taxon>
        <taxon>Pseudomonadati</taxon>
        <taxon>Pseudomonadota</taxon>
        <taxon>Gammaproteobacteria</taxon>
        <taxon>Alteromonadales</taxon>
        <taxon>Alteromonadaceae</taxon>
        <taxon>Alteromonas/Salinimonas group</taxon>
        <taxon>Salinimonas</taxon>
    </lineage>
</organism>
<gene>
    <name evidence="2" type="ORF">HHX48_15150</name>
</gene>
<evidence type="ECO:0000313" key="3">
    <source>
        <dbReference type="Proteomes" id="UP000624419"/>
    </source>
</evidence>
<evidence type="ECO:0000313" key="2">
    <source>
        <dbReference type="EMBL" id="MBD3587082.1"/>
    </source>
</evidence>
<feature type="chain" id="PRO_5046462305" evidence="1">
    <location>
        <begin position="26"/>
        <end position="226"/>
    </location>
</feature>
<evidence type="ECO:0000256" key="1">
    <source>
        <dbReference type="SAM" id="SignalP"/>
    </source>
</evidence>
<keyword evidence="1" id="KW-0732">Signal</keyword>
<keyword evidence="3" id="KW-1185">Reference proteome</keyword>